<organism evidence="2 3">
    <name type="scientific">Penicillium cf. griseofulvum</name>
    <dbReference type="NCBI Taxonomy" id="2972120"/>
    <lineage>
        <taxon>Eukaryota</taxon>
        <taxon>Fungi</taxon>
        <taxon>Dikarya</taxon>
        <taxon>Ascomycota</taxon>
        <taxon>Pezizomycotina</taxon>
        <taxon>Eurotiomycetes</taxon>
        <taxon>Eurotiomycetidae</taxon>
        <taxon>Eurotiales</taxon>
        <taxon>Aspergillaceae</taxon>
        <taxon>Penicillium</taxon>
    </lineage>
</organism>
<accession>A0A9W9T1Y3</accession>
<proteinExistence type="predicted"/>
<sequence>MPEQPPPLKHWPHSIDQRYVFRCLGIADSVDDQLALRDLGQLVYNIIADEAMRRGMVLGNLFRSSALRTQILYEWRKRLLMLPTAVRNHVTDLDLLSGALYKYLNCIQDDLLAVFEAQHHEAQQREDVSPDGDWINIANIRFELFKQNLIQEGFMVDGDTVWLHHLSLDQIDHTQVVNPQPGESRLTSFNLASTLLRTIREHWPRLRNPSPDPYSLRRSPLPRPNLTIIIRGGNVKGGALSTKQPALARPAGLLGDNLVTPNRRMEQMARYKNNRHNNTKRKRAEAEADNGTEEGAPAAQKRREMPKTVTPPVADDAAAPANDPTIDPALAPDPAWQDPLMGDDDDASLQALLDHTMFNDQGPVGNGSADLQTFFEENECAAESIEED</sequence>
<dbReference type="EMBL" id="JAPQKP010000002">
    <property type="protein sequence ID" value="KAJ5205850.1"/>
    <property type="molecule type" value="Genomic_DNA"/>
</dbReference>
<feature type="compositionally biased region" description="Low complexity" evidence="1">
    <location>
        <begin position="311"/>
        <end position="329"/>
    </location>
</feature>
<name>A0A9W9T1Y3_9EURO</name>
<gene>
    <name evidence="2" type="ORF">N7472_002298</name>
</gene>
<keyword evidence="3" id="KW-1185">Reference proteome</keyword>
<reference evidence="2" key="2">
    <citation type="journal article" date="2023" name="IMA Fungus">
        <title>Comparative genomic study of the Penicillium genus elucidates a diverse pangenome and 15 lateral gene transfer events.</title>
        <authorList>
            <person name="Petersen C."/>
            <person name="Sorensen T."/>
            <person name="Nielsen M.R."/>
            <person name="Sondergaard T.E."/>
            <person name="Sorensen J.L."/>
            <person name="Fitzpatrick D.A."/>
            <person name="Frisvad J.C."/>
            <person name="Nielsen K.L."/>
        </authorList>
    </citation>
    <scope>NUCLEOTIDE SEQUENCE</scope>
    <source>
        <strain evidence="2">IBT 16849</strain>
    </source>
</reference>
<reference evidence="2" key="1">
    <citation type="submission" date="2022-11" db="EMBL/GenBank/DDBJ databases">
        <authorList>
            <person name="Petersen C."/>
        </authorList>
    </citation>
    <scope>NUCLEOTIDE SEQUENCE</scope>
    <source>
        <strain evidence="2">IBT 16849</strain>
    </source>
</reference>
<dbReference type="AlphaFoldDB" id="A0A9W9T1Y3"/>
<evidence type="ECO:0000313" key="2">
    <source>
        <dbReference type="EMBL" id="KAJ5205850.1"/>
    </source>
</evidence>
<evidence type="ECO:0000256" key="1">
    <source>
        <dbReference type="SAM" id="MobiDB-lite"/>
    </source>
</evidence>
<dbReference type="Proteomes" id="UP001150879">
    <property type="component" value="Unassembled WGS sequence"/>
</dbReference>
<evidence type="ECO:0000313" key="3">
    <source>
        <dbReference type="Proteomes" id="UP001150879"/>
    </source>
</evidence>
<feature type="compositionally biased region" description="Basic residues" evidence="1">
    <location>
        <begin position="272"/>
        <end position="283"/>
    </location>
</feature>
<protein>
    <submittedName>
        <fullName evidence="2">Uncharacterized protein</fullName>
    </submittedName>
</protein>
<comment type="caution">
    <text evidence="2">The sequence shown here is derived from an EMBL/GenBank/DDBJ whole genome shotgun (WGS) entry which is preliminary data.</text>
</comment>
<feature type="region of interest" description="Disordered" evidence="1">
    <location>
        <begin position="270"/>
        <end position="346"/>
    </location>
</feature>